<reference evidence="2 3" key="1">
    <citation type="submission" date="2021-06" db="EMBL/GenBank/DDBJ databases">
        <title>Caerostris darwini draft genome.</title>
        <authorList>
            <person name="Kono N."/>
            <person name="Arakawa K."/>
        </authorList>
    </citation>
    <scope>NUCLEOTIDE SEQUENCE [LARGE SCALE GENOMIC DNA]</scope>
</reference>
<accession>A0AAV4Q4L7</accession>
<comment type="caution">
    <text evidence="2">The sequence shown here is derived from an EMBL/GenBank/DDBJ whole genome shotgun (WGS) entry which is preliminary data.</text>
</comment>
<dbReference type="EMBL" id="BPLQ01003884">
    <property type="protein sequence ID" value="GIY04051.1"/>
    <property type="molecule type" value="Genomic_DNA"/>
</dbReference>
<dbReference type="Pfam" id="PF09791">
    <property type="entry name" value="Oxidored-like"/>
    <property type="match status" value="1"/>
</dbReference>
<feature type="domain" description="Oxidoreductase-like" evidence="1">
    <location>
        <begin position="44"/>
        <end position="72"/>
    </location>
</feature>
<evidence type="ECO:0000259" key="1">
    <source>
        <dbReference type="Pfam" id="PF09791"/>
    </source>
</evidence>
<dbReference type="Proteomes" id="UP001054837">
    <property type="component" value="Unassembled WGS sequence"/>
</dbReference>
<sequence length="110" mass="12712">MNIFSSSKSQLSMLSKWRLPVFHQLNRYSSTQDNSTNTDSMLFKPPEMPGENDCCREDCANCVWLMYALAVKCHFKGDGKEIQKALNSIPHPETRAFIEMELKKEYIENS</sequence>
<evidence type="ECO:0000313" key="2">
    <source>
        <dbReference type="EMBL" id="GIY04051.1"/>
    </source>
</evidence>
<evidence type="ECO:0000313" key="3">
    <source>
        <dbReference type="Proteomes" id="UP001054837"/>
    </source>
</evidence>
<organism evidence="2 3">
    <name type="scientific">Caerostris darwini</name>
    <dbReference type="NCBI Taxonomy" id="1538125"/>
    <lineage>
        <taxon>Eukaryota</taxon>
        <taxon>Metazoa</taxon>
        <taxon>Ecdysozoa</taxon>
        <taxon>Arthropoda</taxon>
        <taxon>Chelicerata</taxon>
        <taxon>Arachnida</taxon>
        <taxon>Araneae</taxon>
        <taxon>Araneomorphae</taxon>
        <taxon>Entelegynae</taxon>
        <taxon>Araneoidea</taxon>
        <taxon>Araneidae</taxon>
        <taxon>Caerostris</taxon>
    </lineage>
</organism>
<dbReference type="InterPro" id="IPR019180">
    <property type="entry name" value="Oxidoreductase-like_N"/>
</dbReference>
<gene>
    <name evidence="2" type="ORF">CDAR_31331</name>
</gene>
<proteinExistence type="predicted"/>
<protein>
    <recommendedName>
        <fullName evidence="1">Oxidoreductase-like domain-containing protein</fullName>
    </recommendedName>
</protein>
<keyword evidence="3" id="KW-1185">Reference proteome</keyword>
<name>A0AAV4Q4L7_9ARAC</name>
<dbReference type="AlphaFoldDB" id="A0AAV4Q4L7"/>